<gene>
    <name evidence="2" type="ORF">HAX54_043929</name>
</gene>
<evidence type="ECO:0000313" key="2">
    <source>
        <dbReference type="EMBL" id="MCE2056021.1"/>
    </source>
</evidence>
<feature type="region of interest" description="Disordered" evidence="1">
    <location>
        <begin position="1"/>
        <end position="90"/>
    </location>
</feature>
<evidence type="ECO:0000313" key="3">
    <source>
        <dbReference type="Proteomes" id="UP000823775"/>
    </source>
</evidence>
<dbReference type="Proteomes" id="UP000823775">
    <property type="component" value="Unassembled WGS sequence"/>
</dbReference>
<accession>A0ABS8W330</accession>
<dbReference type="EMBL" id="JACEIK010006637">
    <property type="protein sequence ID" value="MCE2056021.1"/>
    <property type="molecule type" value="Genomic_DNA"/>
</dbReference>
<comment type="caution">
    <text evidence="2">The sequence shown here is derived from an EMBL/GenBank/DDBJ whole genome shotgun (WGS) entry which is preliminary data.</text>
</comment>
<evidence type="ECO:0000256" key="1">
    <source>
        <dbReference type="SAM" id="MobiDB-lite"/>
    </source>
</evidence>
<sequence length="90" mass="9782">MSPHSALRLSGNSSTRPSEEKECRIGRVPPGKASRLLPKSGHRPVMRLVEDSLPIPSGVGTNKESRKQLPAIKRSTSDPHAKGRSAYSLR</sequence>
<proteinExistence type="predicted"/>
<organism evidence="2 3">
    <name type="scientific">Datura stramonium</name>
    <name type="common">Jimsonweed</name>
    <name type="synonym">Common thornapple</name>
    <dbReference type="NCBI Taxonomy" id="4076"/>
    <lineage>
        <taxon>Eukaryota</taxon>
        <taxon>Viridiplantae</taxon>
        <taxon>Streptophyta</taxon>
        <taxon>Embryophyta</taxon>
        <taxon>Tracheophyta</taxon>
        <taxon>Spermatophyta</taxon>
        <taxon>Magnoliopsida</taxon>
        <taxon>eudicotyledons</taxon>
        <taxon>Gunneridae</taxon>
        <taxon>Pentapetalae</taxon>
        <taxon>asterids</taxon>
        <taxon>lamiids</taxon>
        <taxon>Solanales</taxon>
        <taxon>Solanaceae</taxon>
        <taxon>Solanoideae</taxon>
        <taxon>Datureae</taxon>
        <taxon>Datura</taxon>
    </lineage>
</organism>
<reference evidence="2 3" key="1">
    <citation type="journal article" date="2021" name="BMC Genomics">
        <title>Datura genome reveals duplications of psychoactive alkaloid biosynthetic genes and high mutation rate following tissue culture.</title>
        <authorList>
            <person name="Rajewski A."/>
            <person name="Carter-House D."/>
            <person name="Stajich J."/>
            <person name="Litt A."/>
        </authorList>
    </citation>
    <scope>NUCLEOTIDE SEQUENCE [LARGE SCALE GENOMIC DNA]</scope>
    <source>
        <strain evidence="2">AR-01</strain>
    </source>
</reference>
<protein>
    <submittedName>
        <fullName evidence="2">Uncharacterized protein</fullName>
    </submittedName>
</protein>
<name>A0ABS8W330_DATST</name>
<keyword evidence="3" id="KW-1185">Reference proteome</keyword>